<feature type="transmembrane region" description="Helical" evidence="2">
    <location>
        <begin position="389"/>
        <end position="413"/>
    </location>
</feature>
<dbReference type="InterPro" id="IPR039447">
    <property type="entry name" value="UreH-like_TM_dom"/>
</dbReference>
<dbReference type="HOGENOM" id="CLU_030955_0_0_3"/>
<evidence type="ECO:0000313" key="4">
    <source>
        <dbReference type="EMBL" id="ACC85100.1"/>
    </source>
</evidence>
<name>B2JAZ6_NOSP7</name>
<dbReference type="PANTHER" id="PTHR40659:SF1">
    <property type="entry name" value="NICKEL_COBALT EFFLUX SYSTEM RCNA"/>
    <property type="match status" value="1"/>
</dbReference>
<feature type="region of interest" description="Disordered" evidence="1">
    <location>
        <begin position="354"/>
        <end position="377"/>
    </location>
</feature>
<dbReference type="Proteomes" id="UP000001191">
    <property type="component" value="Plasmid pNPUN01"/>
</dbReference>
<reference evidence="5" key="1">
    <citation type="submission" date="2008-04" db="EMBL/GenBank/DDBJ databases">
        <title>Complete sequence of plasmid 1 of Nostoc punctiforme ATCC 29133.</title>
        <authorList>
            <consortium name="US DOE Joint Genome Institute"/>
            <person name="Copeland A."/>
            <person name="Lucas S."/>
            <person name="Lapidus A."/>
            <person name="Glavina del Rio T."/>
            <person name="Dalin E."/>
            <person name="Tice H."/>
            <person name="Pitluck S."/>
            <person name="Chain P."/>
            <person name="Malfatti S."/>
            <person name="Shin M."/>
            <person name="Vergez L."/>
            <person name="Schmutz J."/>
            <person name="Larimer F."/>
            <person name="Land M."/>
            <person name="Hauser L."/>
            <person name="Kyrpides N."/>
            <person name="Kim E."/>
            <person name="Meeks J.C."/>
            <person name="Elhai J."/>
            <person name="Campbell E.L."/>
            <person name="Thiel T."/>
            <person name="Longmire J."/>
            <person name="Potts M."/>
            <person name="Atlas R."/>
        </authorList>
    </citation>
    <scope>NUCLEOTIDE SEQUENCE [LARGE SCALE GENOMIC DNA]</scope>
    <source>
        <strain evidence="5">ATCC 29133 / PCC 73102</strain>
        <plasmid evidence="5">Plasmid pNPUN01</plasmid>
    </source>
</reference>
<accession>B2JAZ6</accession>
<dbReference type="PANTHER" id="PTHR40659">
    <property type="entry name" value="NICKEL/COBALT EFFLUX SYSTEM RCNA"/>
    <property type="match status" value="1"/>
</dbReference>
<feature type="compositionally biased region" description="Basic residues" evidence="1">
    <location>
        <begin position="361"/>
        <end position="373"/>
    </location>
</feature>
<evidence type="ECO:0000259" key="3">
    <source>
        <dbReference type="Pfam" id="PF13386"/>
    </source>
</evidence>
<evidence type="ECO:0000256" key="1">
    <source>
        <dbReference type="SAM" id="MobiDB-lite"/>
    </source>
</evidence>
<dbReference type="GO" id="GO:0032025">
    <property type="term" value="P:response to cobalt ion"/>
    <property type="evidence" value="ECO:0007669"/>
    <property type="project" value="TreeGrafter"/>
</dbReference>
<dbReference type="KEGG" id="npu:Npun_AR245"/>
<dbReference type="GO" id="GO:0046583">
    <property type="term" value="F:monoatomic cation efflux transmembrane transporter activity"/>
    <property type="evidence" value="ECO:0007669"/>
    <property type="project" value="TreeGrafter"/>
</dbReference>
<keyword evidence="2" id="KW-1133">Transmembrane helix</keyword>
<geneLocation type="plasmid" evidence="4 5">
    <name>pNPUN01</name>
</geneLocation>
<evidence type="ECO:0000313" key="5">
    <source>
        <dbReference type="Proteomes" id="UP000001191"/>
    </source>
</evidence>
<proteinExistence type="predicted"/>
<dbReference type="TCDB" id="2.A.113.2.3">
    <property type="family name" value="the nickel/cobalt transporter (nico) family"/>
</dbReference>
<dbReference type="GO" id="GO:0006824">
    <property type="term" value="P:cobalt ion transport"/>
    <property type="evidence" value="ECO:0007669"/>
    <property type="project" value="UniProtKB-KW"/>
</dbReference>
<dbReference type="AlphaFoldDB" id="B2JAZ6"/>
<dbReference type="PhylomeDB" id="B2JAZ6"/>
<dbReference type="GO" id="GO:0005886">
    <property type="term" value="C:plasma membrane"/>
    <property type="evidence" value="ECO:0007669"/>
    <property type="project" value="UniProtKB-SubCell"/>
</dbReference>
<keyword evidence="2" id="KW-0812">Transmembrane</keyword>
<feature type="transmembrane region" description="Helical" evidence="2">
    <location>
        <begin position="323"/>
        <end position="344"/>
    </location>
</feature>
<dbReference type="OrthoDB" id="271709at2"/>
<dbReference type="RefSeq" id="WP_012413113.1">
    <property type="nucleotide sequence ID" value="NC_010631.1"/>
</dbReference>
<dbReference type="EMBL" id="CP001038">
    <property type="protein sequence ID" value="ACC85100.1"/>
    <property type="molecule type" value="Genomic_DNA"/>
</dbReference>
<feature type="domain" description="Urease accessory protein UreH-like transmembrane" evidence="3">
    <location>
        <begin position="271"/>
        <end position="452"/>
    </location>
</feature>
<feature type="transmembrane region" description="Helical" evidence="2">
    <location>
        <begin position="288"/>
        <end position="311"/>
    </location>
</feature>
<feature type="transmembrane region" description="Helical" evidence="2">
    <location>
        <begin position="464"/>
        <end position="483"/>
    </location>
</feature>
<dbReference type="GO" id="GO:0010045">
    <property type="term" value="P:response to nickel cation"/>
    <property type="evidence" value="ECO:0007669"/>
    <property type="project" value="TreeGrafter"/>
</dbReference>
<feature type="transmembrane region" description="Helical" evidence="2">
    <location>
        <begin position="419"/>
        <end position="443"/>
    </location>
</feature>
<organism evidence="4 5">
    <name type="scientific">Nostoc punctiforme (strain ATCC 29133 / PCC 73102)</name>
    <dbReference type="NCBI Taxonomy" id="63737"/>
    <lineage>
        <taxon>Bacteria</taxon>
        <taxon>Bacillati</taxon>
        <taxon>Cyanobacteriota</taxon>
        <taxon>Cyanophyceae</taxon>
        <taxon>Nostocales</taxon>
        <taxon>Nostocaceae</taxon>
        <taxon>Nostoc</taxon>
    </lineage>
</organism>
<dbReference type="InterPro" id="IPR051224">
    <property type="entry name" value="NiCoT_RcnA"/>
</dbReference>
<dbReference type="Pfam" id="PF13386">
    <property type="entry name" value="DsbD_2"/>
    <property type="match status" value="1"/>
</dbReference>
<protein>
    <submittedName>
        <fullName evidence="4">High-affinity nickel-transporter</fullName>
    </submittedName>
</protein>
<dbReference type="GO" id="GO:0015099">
    <property type="term" value="F:nickel cation transmembrane transporter activity"/>
    <property type="evidence" value="ECO:0007669"/>
    <property type="project" value="TreeGrafter"/>
</dbReference>
<sequence>MKKLLHYLAWNTAIIAICLFWMPKADAHPLGNFTINHYAGVQVATDGVGIDYVLDMAEIPAFQEINHLDTNRDRKAEPVETVQYPAQKCQQVNSHLELLIDKQPLALSLIKSTVEFPPGVGGLSTLRLSCNFQGARALVNANQLTFEDKFYPQRLGWREITVAANGVPIQGDFTSSSITNRLRDYPNELLSSPLDQRRISFNLNLSLTSSEQAPPLLVKSSSRLDNALTGRSNDVFTSLITQENHNFFTILIALAIAFLWGGLHALSPGHGKTIVGAYLVGSRSKPQHALFLGLTVTVTHTASIFVLGLVTLGTSQFVLTEQLYPWLSVISGLVVIGIGLNLFISRVQGHSHDHEHENHVHTHQHSHHHHHHEHLPPHSDLISMKWSSLLALGISGGLLPCPSALVVLLSAIAMGRIGFGLALVSAFSLGLAAVLTGIGLILVYAKDRFEHLPFQIPRIKMLPVASALCITLIGLGITTQAFLGQPWN</sequence>
<evidence type="ECO:0000256" key="2">
    <source>
        <dbReference type="SAM" id="Phobius"/>
    </source>
</evidence>
<feature type="transmembrane region" description="Helical" evidence="2">
    <location>
        <begin position="247"/>
        <end position="267"/>
    </location>
</feature>
<keyword evidence="2" id="KW-0472">Membrane</keyword>
<keyword evidence="5" id="KW-1185">Reference proteome</keyword>
<dbReference type="EnsemblBacteria" id="ACC85100">
    <property type="protein sequence ID" value="ACC85100"/>
    <property type="gene ID" value="Npun_AR245"/>
</dbReference>
<keyword evidence="4" id="KW-0614">Plasmid</keyword>
<gene>
    <name evidence="4" type="ordered locus">Npun_AR245</name>
</gene>